<dbReference type="Gene3D" id="2.40.10.10">
    <property type="entry name" value="Trypsin-like serine proteases"/>
    <property type="match status" value="2"/>
</dbReference>
<evidence type="ECO:0000313" key="5">
    <source>
        <dbReference type="Proteomes" id="UP000318336"/>
    </source>
</evidence>
<sequence length="305" mass="31828">MKKSMTLLSAVGALTLGVGLAGPASSAPADPDTNPSVERKAAATTKADQQRVRDYWTPERMKSAKPRDLSNKGQLKKSLKGKPVAPTAGAEAVQAAPQPTLGKVFFTLGGANYVCSGTATNSGNGDVVTTAGHCLNEGPGAYATNFAFVPAYDNGSRPYGTWVAETLLTTTQWKNSGDFNYDVGFAVMAENTSGQSLTQVVGGRQIGFDLGYRLPFESYGYPAASPYDGQRLWKCSGTSTTDTFGGSTDHGLPCSMTGGSSGGGWFTNGVLNSVNSFKYNADPNTMYGPYFGSTVRSVYTTAAAS</sequence>
<accession>A0A542XFX4</accession>
<dbReference type="SUPFAM" id="SSF50494">
    <property type="entry name" value="Trypsin-like serine proteases"/>
    <property type="match status" value="1"/>
</dbReference>
<protein>
    <recommendedName>
        <fullName evidence="6">V8-like Glu-specific endopeptidase</fullName>
    </recommendedName>
</protein>
<feature type="signal peptide" evidence="3">
    <location>
        <begin position="1"/>
        <end position="29"/>
    </location>
</feature>
<proteinExistence type="predicted"/>
<dbReference type="InterPro" id="IPR050966">
    <property type="entry name" value="Glutamyl_endopeptidase"/>
</dbReference>
<evidence type="ECO:0000256" key="2">
    <source>
        <dbReference type="SAM" id="MobiDB-lite"/>
    </source>
</evidence>
<evidence type="ECO:0008006" key="6">
    <source>
        <dbReference type="Google" id="ProtNLM"/>
    </source>
</evidence>
<dbReference type="InterPro" id="IPR009003">
    <property type="entry name" value="Peptidase_S1_PA"/>
</dbReference>
<keyword evidence="5" id="KW-1185">Reference proteome</keyword>
<evidence type="ECO:0000256" key="3">
    <source>
        <dbReference type="SAM" id="SignalP"/>
    </source>
</evidence>
<evidence type="ECO:0000256" key="1">
    <source>
        <dbReference type="ARBA" id="ARBA00022729"/>
    </source>
</evidence>
<feature type="region of interest" description="Disordered" evidence="2">
    <location>
        <begin position="20"/>
        <end position="83"/>
    </location>
</feature>
<feature type="chain" id="PRO_5022116463" description="V8-like Glu-specific endopeptidase" evidence="3">
    <location>
        <begin position="30"/>
        <end position="305"/>
    </location>
</feature>
<reference evidence="4 5" key="1">
    <citation type="submission" date="2019-06" db="EMBL/GenBank/DDBJ databases">
        <title>Sequencing the genomes of 1000 actinobacteria strains.</title>
        <authorList>
            <person name="Klenk H.-P."/>
        </authorList>
    </citation>
    <scope>NUCLEOTIDE SEQUENCE [LARGE SCALE GENOMIC DNA]</scope>
    <source>
        <strain evidence="4 5">DSM 24617</strain>
    </source>
</reference>
<organism evidence="4 5">
    <name type="scientific">Barrientosiimonas humi</name>
    <dbReference type="NCBI Taxonomy" id="999931"/>
    <lineage>
        <taxon>Bacteria</taxon>
        <taxon>Bacillati</taxon>
        <taxon>Actinomycetota</taxon>
        <taxon>Actinomycetes</taxon>
        <taxon>Micrococcales</taxon>
        <taxon>Dermacoccaceae</taxon>
        <taxon>Barrientosiimonas</taxon>
    </lineage>
</organism>
<dbReference type="PANTHER" id="PTHR15462">
    <property type="entry name" value="SERINE PROTEASE"/>
    <property type="match status" value="1"/>
</dbReference>
<keyword evidence="1 3" id="KW-0732">Signal</keyword>
<feature type="compositionally biased region" description="Low complexity" evidence="2">
    <location>
        <begin position="20"/>
        <end position="32"/>
    </location>
</feature>
<dbReference type="PANTHER" id="PTHR15462:SF19">
    <property type="entry name" value="PEPTIDASE S1 DOMAIN-CONTAINING PROTEIN"/>
    <property type="match status" value="1"/>
</dbReference>
<comment type="caution">
    <text evidence="4">The sequence shown here is derived from an EMBL/GenBank/DDBJ whole genome shotgun (WGS) entry which is preliminary data.</text>
</comment>
<name>A0A542XFX4_9MICO</name>
<dbReference type="InterPro" id="IPR043504">
    <property type="entry name" value="Peptidase_S1_PA_chymotrypsin"/>
</dbReference>
<gene>
    <name evidence="4" type="ORF">FB554_2907</name>
</gene>
<dbReference type="AlphaFoldDB" id="A0A542XFX4"/>
<dbReference type="RefSeq" id="WP_236022159.1">
    <property type="nucleotide sequence ID" value="NZ_CAJTBP010000001.1"/>
</dbReference>
<dbReference type="EMBL" id="VFOK01000001">
    <property type="protein sequence ID" value="TQL34728.1"/>
    <property type="molecule type" value="Genomic_DNA"/>
</dbReference>
<evidence type="ECO:0000313" key="4">
    <source>
        <dbReference type="EMBL" id="TQL34728.1"/>
    </source>
</evidence>
<feature type="compositionally biased region" description="Basic and acidic residues" evidence="2">
    <location>
        <begin position="48"/>
        <end position="70"/>
    </location>
</feature>
<dbReference type="Proteomes" id="UP000318336">
    <property type="component" value="Unassembled WGS sequence"/>
</dbReference>